<dbReference type="Proteomes" id="UP001141629">
    <property type="component" value="Unassembled WGS sequence"/>
</dbReference>
<accession>A0A9X2Z8Q2</accession>
<dbReference type="AlphaFoldDB" id="A0A9X2Z8Q2"/>
<reference evidence="1" key="2">
    <citation type="journal article" date="2022" name="BMC Genomics">
        <title>Comparative genome analysis of mycobacteria focusing on tRNA and non-coding RNA.</title>
        <authorList>
            <person name="Behra P.R.K."/>
            <person name="Pettersson B.M.F."/>
            <person name="Ramesh M."/>
            <person name="Das S."/>
            <person name="Dasgupta S."/>
            <person name="Kirsebom L.A."/>
        </authorList>
    </citation>
    <scope>NUCLEOTIDE SEQUENCE</scope>
    <source>
        <strain evidence="1">DSM 44838</strain>
    </source>
</reference>
<dbReference type="EMBL" id="JACKVK010000013">
    <property type="protein sequence ID" value="MCV7423926.1"/>
    <property type="molecule type" value="Genomic_DNA"/>
</dbReference>
<organism evidence="1 2">
    <name type="scientific">Mycobacterium yunnanensis</name>
    <dbReference type="NCBI Taxonomy" id="368477"/>
    <lineage>
        <taxon>Bacteria</taxon>
        <taxon>Bacillati</taxon>
        <taxon>Actinomycetota</taxon>
        <taxon>Actinomycetes</taxon>
        <taxon>Mycobacteriales</taxon>
        <taxon>Mycobacteriaceae</taxon>
        <taxon>Mycobacterium</taxon>
    </lineage>
</organism>
<gene>
    <name evidence="1" type="ORF">H7K45_25560</name>
</gene>
<evidence type="ECO:0000313" key="2">
    <source>
        <dbReference type="Proteomes" id="UP001141629"/>
    </source>
</evidence>
<proteinExistence type="predicted"/>
<dbReference type="RefSeq" id="WP_263998897.1">
    <property type="nucleotide sequence ID" value="NZ_JACKVK010000013.1"/>
</dbReference>
<sequence>MTAQSGDPHIEVIVEGKADFNAIPVLLRNHLYAQNEYRDLLGKPIATKGISNATKANGIEGFVVTAACRPGCRAILIVIDSDDHCIAEMAEELTIRLDGLVEQPVVLAFAERTYEDWLYASVETLGIGDCIFVASKSGISAIETALRAIGESYSKPLWQPKLTHRIDIALARSRSTSLSRLLDRFDALLPLLNSP</sequence>
<reference evidence="1" key="1">
    <citation type="submission" date="2020-07" db="EMBL/GenBank/DDBJ databases">
        <authorList>
            <person name="Pettersson B.M.F."/>
            <person name="Behra P.R.K."/>
            <person name="Ramesh M."/>
            <person name="Das S."/>
            <person name="Dasgupta S."/>
            <person name="Kirsebom L.A."/>
        </authorList>
    </citation>
    <scope>NUCLEOTIDE SEQUENCE</scope>
    <source>
        <strain evidence="1">DSM 44838</strain>
    </source>
</reference>
<keyword evidence="2" id="KW-1185">Reference proteome</keyword>
<name>A0A9X2Z8Q2_9MYCO</name>
<protein>
    <submittedName>
        <fullName evidence="1">DUF4276 family protein</fullName>
    </submittedName>
</protein>
<evidence type="ECO:0000313" key="1">
    <source>
        <dbReference type="EMBL" id="MCV7423926.1"/>
    </source>
</evidence>
<comment type="caution">
    <text evidence="1">The sequence shown here is derived from an EMBL/GenBank/DDBJ whole genome shotgun (WGS) entry which is preliminary data.</text>
</comment>